<dbReference type="RefSeq" id="WP_131839439.1">
    <property type="nucleotide sequence ID" value="NZ_SLWB01000008.1"/>
</dbReference>
<dbReference type="GO" id="GO:0006783">
    <property type="term" value="P:heme biosynthetic process"/>
    <property type="evidence" value="ECO:0007669"/>
    <property type="project" value="UniProtKB-UniRule"/>
</dbReference>
<evidence type="ECO:0000256" key="4">
    <source>
        <dbReference type="ARBA" id="ARBA00023002"/>
    </source>
</evidence>
<dbReference type="Pfam" id="PF01593">
    <property type="entry name" value="Amino_oxidase"/>
    <property type="match status" value="1"/>
</dbReference>
<dbReference type="OrthoDB" id="9805195at2"/>
<dbReference type="EMBL" id="SLWB01000008">
    <property type="protein sequence ID" value="TCN66750.1"/>
    <property type="molecule type" value="Genomic_DNA"/>
</dbReference>
<protein>
    <recommendedName>
        <fullName evidence="6">Coproporphyrinogen III oxidase</fullName>
        <ecNumber evidence="6">1.3.3.15</ecNumber>
    </recommendedName>
</protein>
<dbReference type="Gene3D" id="3.90.660.20">
    <property type="entry name" value="Protoporphyrinogen oxidase, mitochondrial, domain 2"/>
    <property type="match status" value="1"/>
</dbReference>
<dbReference type="Gene3D" id="3.50.50.60">
    <property type="entry name" value="FAD/NAD(P)-binding domain"/>
    <property type="match status" value="1"/>
</dbReference>
<dbReference type="UniPathway" id="UPA00252"/>
<keyword evidence="2 6" id="KW-0285">Flavoprotein</keyword>
<evidence type="ECO:0000313" key="9">
    <source>
        <dbReference type="Proteomes" id="UP000294830"/>
    </source>
</evidence>
<dbReference type="PANTHER" id="PTHR42923:SF3">
    <property type="entry name" value="PROTOPORPHYRINOGEN OXIDASE"/>
    <property type="match status" value="1"/>
</dbReference>
<keyword evidence="9" id="KW-1185">Reference proteome</keyword>
<dbReference type="InterPro" id="IPR036188">
    <property type="entry name" value="FAD/NAD-bd_sf"/>
</dbReference>
<comment type="cofactor">
    <cofactor evidence="1 6">
        <name>FAD</name>
        <dbReference type="ChEBI" id="CHEBI:57692"/>
    </cofactor>
</comment>
<dbReference type="InterPro" id="IPR004572">
    <property type="entry name" value="Protoporphyrinogen_oxidase"/>
</dbReference>
<dbReference type="AlphaFoldDB" id="A0A4V2RP98"/>
<keyword evidence="5 6" id="KW-0350">Heme biosynthesis</keyword>
<comment type="catalytic activity">
    <reaction evidence="6">
        <text>coproporphyrinogen III + 3 O2 = coproporphyrin III + 3 H2O2</text>
        <dbReference type="Rhea" id="RHEA:43436"/>
        <dbReference type="ChEBI" id="CHEBI:15379"/>
        <dbReference type="ChEBI" id="CHEBI:16240"/>
        <dbReference type="ChEBI" id="CHEBI:57309"/>
        <dbReference type="ChEBI" id="CHEBI:131725"/>
        <dbReference type="EC" id="1.3.3.15"/>
    </reaction>
</comment>
<dbReference type="GO" id="GO:0004729">
    <property type="term" value="F:oxygen-dependent protoporphyrinogen oxidase activity"/>
    <property type="evidence" value="ECO:0007669"/>
    <property type="project" value="UniProtKB-UniRule"/>
</dbReference>
<gene>
    <name evidence="8" type="ORF">CLV25_10889</name>
</gene>
<sequence>MQKNITSDVTVIGAGLTGLTAAFYLKKAGKSVTVVERSHRVGGVIRTFSHDGFTYEAGPNTGVLSSPELVQLFDDLGNSCALETANPNAKRRLIWKNGTWNALPSGLGSAIGTPLFSFGDKLRILGEPFRKPGNNPYETLDQLVLRRMGRSFLEYAIDPFISGIYAGDPSLLVPKFALPKLYNLEQNYGSFIRGAMKKGKEPKSALEKRATKDVFSVSGGLQSLVDALAAAIGSENIILNAENTQITPHEDRYQISATATNGDAICIESSKVVSTAGAYELPSLFPFLGADELAPITNLRYAKVAQVVAGFREWNGIPLNGFGGLIPSKERRKVLGILFPSSIFPNRAPEGGALLSIFAGGIKNEAVYNLSDEELKQVAMREISETLSTNSKPNMLEVFRYPHAIAQYERSSEERFAAIEKIETACPGLILAGSIRDGIGMADRVKQGVNIAKEIETSRL</sequence>
<evidence type="ECO:0000259" key="7">
    <source>
        <dbReference type="Pfam" id="PF01593"/>
    </source>
</evidence>
<proteinExistence type="inferred from homology"/>
<evidence type="ECO:0000256" key="5">
    <source>
        <dbReference type="ARBA" id="ARBA00023133"/>
    </source>
</evidence>
<dbReference type="EC" id="1.3.3.15" evidence="6"/>
<feature type="domain" description="Amine oxidase" evidence="7">
    <location>
        <begin position="16"/>
        <end position="454"/>
    </location>
</feature>
<evidence type="ECO:0000256" key="6">
    <source>
        <dbReference type="RuleBase" id="RU364052"/>
    </source>
</evidence>
<keyword evidence="6" id="KW-0963">Cytoplasm</keyword>
<comment type="caution">
    <text evidence="8">The sequence shown here is derived from an EMBL/GenBank/DDBJ whole genome shotgun (WGS) entry which is preliminary data.</text>
</comment>
<dbReference type="Gene3D" id="1.10.3110.10">
    <property type="entry name" value="protoporphyrinogen ix oxidase, domain 3"/>
    <property type="match status" value="1"/>
</dbReference>
<dbReference type="NCBIfam" id="TIGR00562">
    <property type="entry name" value="proto_IX_ox"/>
    <property type="match status" value="1"/>
</dbReference>
<comment type="pathway">
    <text evidence="6">Porphyrin-containing compound metabolism; protoheme biosynthesis.</text>
</comment>
<dbReference type="InterPro" id="IPR050464">
    <property type="entry name" value="Zeta_carotene_desat/Oxidored"/>
</dbReference>
<evidence type="ECO:0000313" key="8">
    <source>
        <dbReference type="EMBL" id="TCN66750.1"/>
    </source>
</evidence>
<dbReference type="PRINTS" id="PR00419">
    <property type="entry name" value="ADXRDTASE"/>
</dbReference>
<dbReference type="PANTHER" id="PTHR42923">
    <property type="entry name" value="PROTOPORPHYRINOGEN OXIDASE"/>
    <property type="match status" value="1"/>
</dbReference>
<keyword evidence="4 6" id="KW-0560">Oxidoreductase</keyword>
<evidence type="ECO:0000256" key="2">
    <source>
        <dbReference type="ARBA" id="ARBA00022630"/>
    </source>
</evidence>
<dbReference type="SUPFAM" id="SSF54373">
    <property type="entry name" value="FAD-linked reductases, C-terminal domain"/>
    <property type="match status" value="1"/>
</dbReference>
<comment type="similarity">
    <text evidence="6">Belongs to the protoporphyrinogen/coproporphyrinogen oxidase family. Coproporphyrinogen III oxidase subfamily.</text>
</comment>
<accession>A0A4V2RP98</accession>
<name>A0A4V2RP98_9BACT</name>
<organism evidence="8 9">
    <name type="scientific">Acetobacteroides hydrogenigenes</name>
    <dbReference type="NCBI Taxonomy" id="979970"/>
    <lineage>
        <taxon>Bacteria</taxon>
        <taxon>Pseudomonadati</taxon>
        <taxon>Bacteroidota</taxon>
        <taxon>Bacteroidia</taxon>
        <taxon>Bacteroidales</taxon>
        <taxon>Rikenellaceae</taxon>
        <taxon>Acetobacteroides</taxon>
    </lineage>
</organism>
<dbReference type="Proteomes" id="UP000294830">
    <property type="component" value="Unassembled WGS sequence"/>
</dbReference>
<dbReference type="SUPFAM" id="SSF51905">
    <property type="entry name" value="FAD/NAD(P)-binding domain"/>
    <property type="match status" value="1"/>
</dbReference>
<reference evidence="8 9" key="1">
    <citation type="submission" date="2019-03" db="EMBL/GenBank/DDBJ databases">
        <title>Genomic Encyclopedia of Archaeal and Bacterial Type Strains, Phase II (KMG-II): from individual species to whole genera.</title>
        <authorList>
            <person name="Goeker M."/>
        </authorList>
    </citation>
    <scope>NUCLEOTIDE SEQUENCE [LARGE SCALE GENOMIC DNA]</scope>
    <source>
        <strain evidence="8 9">RL-C</strain>
    </source>
</reference>
<comment type="function">
    <text evidence="6">Involved in coproporphyrin-dependent heme b biosynthesis. Catalyzes the oxidation of coproporphyrinogen III to coproporphyrin III.</text>
</comment>
<evidence type="ECO:0000256" key="1">
    <source>
        <dbReference type="ARBA" id="ARBA00001974"/>
    </source>
</evidence>
<evidence type="ECO:0000256" key="3">
    <source>
        <dbReference type="ARBA" id="ARBA00022827"/>
    </source>
</evidence>
<dbReference type="GO" id="GO:0005737">
    <property type="term" value="C:cytoplasm"/>
    <property type="evidence" value="ECO:0007669"/>
    <property type="project" value="UniProtKB-SubCell"/>
</dbReference>
<dbReference type="InterPro" id="IPR002937">
    <property type="entry name" value="Amino_oxidase"/>
</dbReference>
<keyword evidence="3 6" id="KW-0274">FAD</keyword>
<comment type="subcellular location">
    <subcellularLocation>
        <location evidence="6">Cytoplasm</location>
    </subcellularLocation>
</comment>